<keyword evidence="1" id="KW-1133">Transmembrane helix</keyword>
<dbReference type="EMBL" id="CP061379">
    <property type="protein sequence ID" value="QPF89286.1"/>
    <property type="molecule type" value="Genomic_DNA"/>
</dbReference>
<gene>
    <name evidence="2" type="ORF">IC761_22525</name>
</gene>
<dbReference type="Proteomes" id="UP000594621">
    <property type="component" value="Chromosome"/>
</dbReference>
<sequence>MTLDANTPMQRRSLASQVLRRGPLEAVATAIIAAGVVMLMQPFFLTLYSLSFAVTLFGTVMFTIVSKVRE</sequence>
<feature type="transmembrane region" description="Helical" evidence="1">
    <location>
        <begin position="46"/>
        <end position="65"/>
    </location>
</feature>
<feature type="transmembrane region" description="Helical" evidence="1">
    <location>
        <begin position="21"/>
        <end position="40"/>
    </location>
</feature>
<evidence type="ECO:0000313" key="2">
    <source>
        <dbReference type="EMBL" id="QPF89286.1"/>
    </source>
</evidence>
<protein>
    <submittedName>
        <fullName evidence="2">Uncharacterized protein</fullName>
    </submittedName>
</protein>
<keyword evidence="3" id="KW-1185">Reference proteome</keyword>
<dbReference type="AlphaFoldDB" id="A0A7S9D160"/>
<dbReference type="RefSeq" id="WP_195798825.1">
    <property type="nucleotide sequence ID" value="NZ_CP061379.1"/>
</dbReference>
<evidence type="ECO:0000256" key="1">
    <source>
        <dbReference type="SAM" id="Phobius"/>
    </source>
</evidence>
<accession>A0A7S9D160</accession>
<organism evidence="2 3">
    <name type="scientific">Bradyrhizobium commune</name>
    <dbReference type="NCBI Taxonomy" id="83627"/>
    <lineage>
        <taxon>Bacteria</taxon>
        <taxon>Pseudomonadati</taxon>
        <taxon>Pseudomonadota</taxon>
        <taxon>Alphaproteobacteria</taxon>
        <taxon>Hyphomicrobiales</taxon>
        <taxon>Nitrobacteraceae</taxon>
        <taxon>Bradyrhizobium</taxon>
    </lineage>
</organism>
<dbReference type="KEGG" id="bcou:IC761_22525"/>
<name>A0A7S9D160_9BRAD</name>
<reference evidence="2 3" key="1">
    <citation type="submission" date="2020-09" db="EMBL/GenBank/DDBJ databases">
        <title>Complete genomes of bradyrhizobia occurring on native shrubby legumes in Australia.</title>
        <authorList>
            <person name="Lafay B."/>
        </authorList>
    </citation>
    <scope>NUCLEOTIDE SEQUENCE [LARGE SCALE GENOMIC DNA]</scope>
    <source>
        <strain evidence="2 3">BDV5040</strain>
    </source>
</reference>
<keyword evidence="1" id="KW-0812">Transmembrane</keyword>
<proteinExistence type="predicted"/>
<keyword evidence="1" id="KW-0472">Membrane</keyword>
<evidence type="ECO:0000313" key="3">
    <source>
        <dbReference type="Proteomes" id="UP000594621"/>
    </source>
</evidence>